<evidence type="ECO:0000313" key="2">
    <source>
        <dbReference type="Proteomes" id="UP000830671"/>
    </source>
</evidence>
<organism evidence="1 2">
    <name type="scientific">Colletotrichum lupini</name>
    <dbReference type="NCBI Taxonomy" id="145971"/>
    <lineage>
        <taxon>Eukaryota</taxon>
        <taxon>Fungi</taxon>
        <taxon>Dikarya</taxon>
        <taxon>Ascomycota</taxon>
        <taxon>Pezizomycotina</taxon>
        <taxon>Sordariomycetes</taxon>
        <taxon>Hypocreomycetidae</taxon>
        <taxon>Glomerellales</taxon>
        <taxon>Glomerellaceae</taxon>
        <taxon>Colletotrichum</taxon>
        <taxon>Colletotrichum acutatum species complex</taxon>
    </lineage>
</organism>
<reference evidence="1" key="1">
    <citation type="journal article" date="2021" name="Mol. Plant Microbe Interact.">
        <title>Complete Genome Sequence of the Plant-Pathogenic Fungus Colletotrichum lupini.</title>
        <authorList>
            <person name="Baroncelli R."/>
            <person name="Pensec F."/>
            <person name="Da Lio D."/>
            <person name="Boufleur T."/>
            <person name="Vicente I."/>
            <person name="Sarrocco S."/>
            <person name="Picot A."/>
            <person name="Baraldi E."/>
            <person name="Sukno S."/>
            <person name="Thon M."/>
            <person name="Le Floch G."/>
        </authorList>
    </citation>
    <scope>NUCLEOTIDE SEQUENCE</scope>
    <source>
        <strain evidence="1">IMI 504893</strain>
    </source>
</reference>
<protein>
    <submittedName>
        <fullName evidence="1">Uncharacterized protein</fullName>
    </submittedName>
</protein>
<dbReference type="EMBL" id="CP019480">
    <property type="protein sequence ID" value="UQC89156.1"/>
    <property type="molecule type" value="Genomic_DNA"/>
</dbReference>
<dbReference type="RefSeq" id="XP_049150757.1">
    <property type="nucleotide sequence ID" value="XM_049293611.1"/>
</dbReference>
<evidence type="ECO:0000313" key="1">
    <source>
        <dbReference type="EMBL" id="UQC89156.1"/>
    </source>
</evidence>
<dbReference type="KEGG" id="clup:CLUP02_14684"/>
<dbReference type="PANTHER" id="PTHR24148:SF64">
    <property type="entry name" value="HETEROKARYON INCOMPATIBILITY DOMAIN-CONTAINING PROTEIN"/>
    <property type="match status" value="1"/>
</dbReference>
<name>A0A9Q8T6Q7_9PEZI</name>
<keyword evidence="2" id="KW-1185">Reference proteome</keyword>
<dbReference type="AlphaFoldDB" id="A0A9Q8T6Q7"/>
<dbReference type="GeneID" id="73348621"/>
<dbReference type="Proteomes" id="UP000830671">
    <property type="component" value="Chromosome 8"/>
</dbReference>
<dbReference type="InterPro" id="IPR052895">
    <property type="entry name" value="HetReg/Transcr_Mod"/>
</dbReference>
<dbReference type="Pfam" id="PF26639">
    <property type="entry name" value="Het-6_barrel"/>
    <property type="match status" value="1"/>
</dbReference>
<sequence>MSVKDVYVRLMRSAFSSYPRRISRTKIGHDPPVHSIPSLRAERSYWLQKSKKSQLNDLYQSGYNQPNVEGFSDNEKLVAEAMLGVLKRTLADEVDRITRDRSFILTEYGYMGLAPLGAQVGDHVVVIGGCPVPLVLRKQGEAYQVIGDTYVCGLMEGQMSENVSAGTAHIEEFTLV</sequence>
<gene>
    <name evidence="1" type="ORF">CLUP02_14684</name>
</gene>
<dbReference type="PANTHER" id="PTHR24148">
    <property type="entry name" value="ANKYRIN REPEAT DOMAIN-CONTAINING PROTEIN 39 HOMOLOG-RELATED"/>
    <property type="match status" value="1"/>
</dbReference>
<accession>A0A9Q8T6Q7</accession>
<proteinExistence type="predicted"/>